<comment type="caution">
    <text evidence="1">The sequence shown here is derived from an EMBL/GenBank/DDBJ whole genome shotgun (WGS) entry which is preliminary data.</text>
</comment>
<gene>
    <name evidence="1" type="ORF">KAK11_18830</name>
</gene>
<accession>A0ABS5E1X7</accession>
<proteinExistence type="predicted"/>
<reference evidence="1 2" key="1">
    <citation type="submission" date="2021-04" db="EMBL/GenBank/DDBJ databases">
        <title>The genome sequence of type strain Ideonella paludis KCTC 32238.</title>
        <authorList>
            <person name="Liu Y."/>
        </authorList>
    </citation>
    <scope>NUCLEOTIDE SEQUENCE [LARGE SCALE GENOMIC DNA]</scope>
    <source>
        <strain evidence="1 2">KCTC 32238</strain>
    </source>
</reference>
<sequence>MLTDLIVASLDDAPAILTAQGHANIWPTLESRGLTPALLASLRRVMRGEATTLDLVNADVELFELLSQGEGTEQGDPWLAALPQDLVQHLALMAETECAPVAAAWAQSDVARRDRWPVAELTPLLAEMSALAAGAVAQGKGMLLWVCP</sequence>
<name>A0ABS5E1X7_9BURK</name>
<dbReference type="RefSeq" id="WP_210810921.1">
    <property type="nucleotide sequence ID" value="NZ_JAGQDG010000008.1"/>
</dbReference>
<evidence type="ECO:0000313" key="1">
    <source>
        <dbReference type="EMBL" id="MBQ0937387.1"/>
    </source>
</evidence>
<protein>
    <recommendedName>
        <fullName evidence="3">DUF1877 family protein</fullName>
    </recommendedName>
</protein>
<dbReference type="Proteomes" id="UP000672097">
    <property type="component" value="Unassembled WGS sequence"/>
</dbReference>
<dbReference type="EMBL" id="JAGQDG010000008">
    <property type="protein sequence ID" value="MBQ0937387.1"/>
    <property type="molecule type" value="Genomic_DNA"/>
</dbReference>
<keyword evidence="2" id="KW-1185">Reference proteome</keyword>
<evidence type="ECO:0000313" key="2">
    <source>
        <dbReference type="Proteomes" id="UP000672097"/>
    </source>
</evidence>
<organism evidence="1 2">
    <name type="scientific">Ideonella paludis</name>
    <dbReference type="NCBI Taxonomy" id="1233411"/>
    <lineage>
        <taxon>Bacteria</taxon>
        <taxon>Pseudomonadati</taxon>
        <taxon>Pseudomonadota</taxon>
        <taxon>Betaproteobacteria</taxon>
        <taxon>Burkholderiales</taxon>
        <taxon>Sphaerotilaceae</taxon>
        <taxon>Ideonella</taxon>
    </lineage>
</organism>
<evidence type="ECO:0008006" key="3">
    <source>
        <dbReference type="Google" id="ProtNLM"/>
    </source>
</evidence>